<reference evidence="5 6" key="1">
    <citation type="submission" date="2021-12" db="EMBL/GenBank/DDBJ databases">
        <title>Genome sequencing of bacteria with rrn-lacking chromosome and rrn-plasmid.</title>
        <authorList>
            <person name="Anda M."/>
            <person name="Iwasaki W."/>
        </authorList>
    </citation>
    <scope>NUCLEOTIDE SEQUENCE [LARGE SCALE GENOMIC DNA]</scope>
    <source>
        <strain evidence="5 6">NBRC 15940</strain>
    </source>
</reference>
<keyword evidence="2" id="KW-0812">Transmembrane</keyword>
<feature type="transmembrane region" description="Helical" evidence="2">
    <location>
        <begin position="323"/>
        <end position="345"/>
    </location>
</feature>
<dbReference type="InterPro" id="IPR011622">
    <property type="entry name" value="7TMR_DISM_rcpt_extracell_dom2"/>
</dbReference>
<dbReference type="Pfam" id="PF07695">
    <property type="entry name" value="7TMR-DISM_7TM"/>
    <property type="match status" value="1"/>
</dbReference>
<keyword evidence="2" id="KW-0472">Membrane</keyword>
<feature type="transmembrane region" description="Helical" evidence="2">
    <location>
        <begin position="151"/>
        <end position="173"/>
    </location>
</feature>
<gene>
    <name evidence="5" type="ORF">PEDI_46650</name>
</gene>
<dbReference type="EMBL" id="BQKE01000004">
    <property type="protein sequence ID" value="GJM64113.1"/>
    <property type="molecule type" value="Genomic_DNA"/>
</dbReference>
<feature type="domain" description="7TM-DISM receptor extracellular" evidence="3">
    <location>
        <begin position="151"/>
        <end position="345"/>
    </location>
</feature>
<organism evidence="5 6">
    <name type="scientific">Persicobacter diffluens</name>
    <dbReference type="NCBI Taxonomy" id="981"/>
    <lineage>
        <taxon>Bacteria</taxon>
        <taxon>Pseudomonadati</taxon>
        <taxon>Bacteroidota</taxon>
        <taxon>Cytophagia</taxon>
        <taxon>Cytophagales</taxon>
        <taxon>Persicobacteraceae</taxon>
        <taxon>Persicobacter</taxon>
    </lineage>
</organism>
<feature type="coiled-coil region" evidence="1">
    <location>
        <begin position="362"/>
        <end position="435"/>
    </location>
</feature>
<comment type="caution">
    <text evidence="5">The sequence shown here is derived from an EMBL/GenBank/DDBJ whole genome shotgun (WGS) entry which is preliminary data.</text>
</comment>
<dbReference type="AlphaFoldDB" id="A0AAN4W3S7"/>
<keyword evidence="1" id="KW-0175">Coiled coil</keyword>
<accession>A0AAN4W3S7</accession>
<evidence type="ECO:0000259" key="4">
    <source>
        <dbReference type="Pfam" id="PF07696"/>
    </source>
</evidence>
<feature type="transmembrane region" description="Helical" evidence="2">
    <location>
        <begin position="185"/>
        <end position="206"/>
    </location>
</feature>
<dbReference type="Pfam" id="PF07696">
    <property type="entry name" value="7TMR-DISMED2"/>
    <property type="match status" value="1"/>
</dbReference>
<dbReference type="InterPro" id="IPR011623">
    <property type="entry name" value="7TMR_DISM_rcpt_extracell_dom1"/>
</dbReference>
<feature type="domain" description="7TM-DISM receptor extracellular" evidence="4">
    <location>
        <begin position="2"/>
        <end position="130"/>
    </location>
</feature>
<sequence>MQKVSYFVDEQNKLERNQILKLEREGAFEFFKEEVAHTEKKGANYWIKVPVPNAWLSDESHMLELIDPHLNEIEAWLIYPGDTLHFPAAGYTRLFDDRLIKHKNFLYDIPPSFAQKDQLFFLFRLKSQHKDAIIFKFRSLAFNIQYAVGEYSALAFFYGALSLLIIFHLLSFFKMRERNHLYLCYYLLSCFFIATAEDGLGFQFLWPKQPWINEILRNWGVAVYMFFLVKYLIHLLSLEQIITFWKMVWYALYLSAIVYLSSNTNYHLLPGLFYMLPVTVLFGISIYRSLDRDFVVVLITIGCFLSLFGILPKVNFLRYDAIWVVYYFNFVVFLQALIFTVAMVYEYQKLKEAKDRSQLELIEGLKKQNEVVEKKVKQRTAEIAQQNLVISQKNEELAMAYRDLTDKSQELEVLNTQLNQKNVSLQQNVQLLTEAHLENKVVSFADFLTYFPDENSCLLFLGEKKWANGYKCKKCGNGQYHNGQKTGAKRCSKCGYDEATTAETIFHRLHFSVLKGFYLVFYLHHSNQKPNISQMAKELNLSVNTCWRFTNKVLQRREQFPQAKSWEGLIFDNSGLAEEA</sequence>
<evidence type="ECO:0000313" key="6">
    <source>
        <dbReference type="Proteomes" id="UP001310022"/>
    </source>
</evidence>
<feature type="transmembrane region" description="Helical" evidence="2">
    <location>
        <begin position="218"/>
        <end position="236"/>
    </location>
</feature>
<evidence type="ECO:0000256" key="1">
    <source>
        <dbReference type="SAM" id="Coils"/>
    </source>
</evidence>
<dbReference type="RefSeq" id="WP_338239197.1">
    <property type="nucleotide sequence ID" value="NZ_BQKE01000004.1"/>
</dbReference>
<feature type="transmembrane region" description="Helical" evidence="2">
    <location>
        <begin position="294"/>
        <end position="311"/>
    </location>
</feature>
<evidence type="ECO:0000256" key="2">
    <source>
        <dbReference type="SAM" id="Phobius"/>
    </source>
</evidence>
<dbReference type="Gene3D" id="2.60.40.2380">
    <property type="match status" value="1"/>
</dbReference>
<dbReference type="Proteomes" id="UP001310022">
    <property type="component" value="Unassembled WGS sequence"/>
</dbReference>
<protein>
    <submittedName>
        <fullName evidence="5">Uncharacterized protein</fullName>
    </submittedName>
</protein>
<evidence type="ECO:0000313" key="5">
    <source>
        <dbReference type="EMBL" id="GJM64113.1"/>
    </source>
</evidence>
<name>A0AAN4W3S7_9BACT</name>
<evidence type="ECO:0000259" key="3">
    <source>
        <dbReference type="Pfam" id="PF07695"/>
    </source>
</evidence>
<feature type="transmembrane region" description="Helical" evidence="2">
    <location>
        <begin position="268"/>
        <end position="287"/>
    </location>
</feature>
<keyword evidence="6" id="KW-1185">Reference proteome</keyword>
<proteinExistence type="predicted"/>
<keyword evidence="2" id="KW-1133">Transmembrane helix</keyword>
<feature type="transmembrane region" description="Helical" evidence="2">
    <location>
        <begin position="243"/>
        <end position="262"/>
    </location>
</feature>